<dbReference type="EMBL" id="JAOBTT010000001">
    <property type="protein sequence ID" value="MDZ7278090.1"/>
    <property type="molecule type" value="Genomic_DNA"/>
</dbReference>
<feature type="chain" id="PRO_5046472617" evidence="1">
    <location>
        <begin position="20"/>
        <end position="153"/>
    </location>
</feature>
<organism evidence="2 3">
    <name type="scientific">Pantoea eucrina</name>
    <dbReference type="NCBI Taxonomy" id="472693"/>
    <lineage>
        <taxon>Bacteria</taxon>
        <taxon>Pseudomonadati</taxon>
        <taxon>Pseudomonadota</taxon>
        <taxon>Gammaproteobacteria</taxon>
        <taxon>Enterobacterales</taxon>
        <taxon>Erwiniaceae</taxon>
        <taxon>Pantoea</taxon>
    </lineage>
</organism>
<dbReference type="PROSITE" id="PS51257">
    <property type="entry name" value="PROKAR_LIPOPROTEIN"/>
    <property type="match status" value="1"/>
</dbReference>
<dbReference type="Gene3D" id="2.40.128.500">
    <property type="entry name" value="YedD-like protein"/>
    <property type="match status" value="1"/>
</dbReference>
<reference evidence="3" key="1">
    <citation type="submission" date="2023-07" db="EMBL/GenBank/DDBJ databases">
        <title>Structural and functional analysis of rice phyllospheric bacteria for their antimicrobial properties and defense elicitation against blast disease.</title>
        <authorList>
            <person name="Sahu K.P."/>
            <person name="Asharani P."/>
            <person name="Kumar M."/>
            <person name="Reddy B."/>
            <person name="Kumar A."/>
        </authorList>
    </citation>
    <scope>NUCLEOTIDE SEQUENCE [LARGE SCALE GENOMIC DNA]</scope>
    <source>
        <strain evidence="3">OsEp_Plm_30P10</strain>
    </source>
</reference>
<gene>
    <name evidence="2" type="ORF">N4G40_07355</name>
</gene>
<feature type="signal peptide" evidence="1">
    <location>
        <begin position="1"/>
        <end position="19"/>
    </location>
</feature>
<dbReference type="RefSeq" id="WP_322542109.1">
    <property type="nucleotide sequence ID" value="NZ_JAOBTT010000001.1"/>
</dbReference>
<evidence type="ECO:0000256" key="1">
    <source>
        <dbReference type="SAM" id="SignalP"/>
    </source>
</evidence>
<proteinExistence type="predicted"/>
<keyword evidence="3" id="KW-1185">Reference proteome</keyword>
<dbReference type="Pfam" id="PF13987">
    <property type="entry name" value="YedD"/>
    <property type="match status" value="1"/>
</dbReference>
<dbReference type="InterPro" id="IPR025596">
    <property type="entry name" value="YedD"/>
</dbReference>
<protein>
    <submittedName>
        <fullName evidence="2">Lipoprotein</fullName>
    </submittedName>
</protein>
<evidence type="ECO:0000313" key="2">
    <source>
        <dbReference type="EMBL" id="MDZ7278090.1"/>
    </source>
</evidence>
<accession>A0ABU5LDT2</accession>
<dbReference type="InterPro" id="IPR038624">
    <property type="entry name" value="YedD-like_sf"/>
</dbReference>
<sequence length="153" mass="17273">MKKWMALSALLVLSGCAQISNYDEAVKTPAPQTLQGNWQTVGPQSDLISDRALGSLIITPQGDTLDCRQWQRVIAKPGKLAREGDTWVNVNRFVRVMPLELEDGELYYDGLRLRKVAQPTVECQQALEKMKQQPNVRVIQDIEPQIMRPATQK</sequence>
<comment type="caution">
    <text evidence="2">The sequence shown here is derived from an EMBL/GenBank/DDBJ whole genome shotgun (WGS) entry which is preliminary data.</text>
</comment>
<evidence type="ECO:0000313" key="3">
    <source>
        <dbReference type="Proteomes" id="UP001288620"/>
    </source>
</evidence>
<dbReference type="Proteomes" id="UP001288620">
    <property type="component" value="Unassembled WGS sequence"/>
</dbReference>
<keyword evidence="2" id="KW-0449">Lipoprotein</keyword>
<name>A0ABU5LDT2_9GAMM</name>
<dbReference type="NCBIfam" id="NF007705">
    <property type="entry name" value="PRK10397.1"/>
    <property type="match status" value="1"/>
</dbReference>
<keyword evidence="1" id="KW-0732">Signal</keyword>